<evidence type="ECO:0000256" key="1">
    <source>
        <dbReference type="SAM" id="MobiDB-lite"/>
    </source>
</evidence>
<dbReference type="SMART" id="SM00151">
    <property type="entry name" value="SWIB"/>
    <property type="match status" value="1"/>
</dbReference>
<sequence length="146" mass="16461">MRSSSSLSSLASKLCRAARPQPLPASSDTYRCFSSKAKAKGKGKEKEKEKEEEAAPAKKTNKKSHWSQLVFYKVSSKLSGVLQPPEEGLTRPDAIERMWEYIKTNNLQSNDEIVCDETLKKAFGQAKVQRTEILKFLDINLTRLKP</sequence>
<evidence type="ECO:0000313" key="4">
    <source>
        <dbReference type="Proteomes" id="UP000886520"/>
    </source>
</evidence>
<dbReference type="EMBL" id="JABFUD020000017">
    <property type="protein sequence ID" value="KAI5067041.1"/>
    <property type="molecule type" value="Genomic_DNA"/>
</dbReference>
<feature type="region of interest" description="Disordered" evidence="1">
    <location>
        <begin position="1"/>
        <end position="63"/>
    </location>
</feature>
<dbReference type="CDD" id="cd10567">
    <property type="entry name" value="SWIB-MDM2_like"/>
    <property type="match status" value="1"/>
</dbReference>
<feature type="compositionally biased region" description="Low complexity" evidence="1">
    <location>
        <begin position="1"/>
        <end position="19"/>
    </location>
</feature>
<dbReference type="Pfam" id="PF02201">
    <property type="entry name" value="SWIB"/>
    <property type="match status" value="1"/>
</dbReference>
<dbReference type="PROSITE" id="PS51925">
    <property type="entry name" value="SWIB_MDM2"/>
    <property type="match status" value="1"/>
</dbReference>
<name>A0A9D4UFL3_ADICA</name>
<keyword evidence="4" id="KW-1185">Reference proteome</keyword>
<evidence type="ECO:0000313" key="3">
    <source>
        <dbReference type="EMBL" id="KAI5067041.1"/>
    </source>
</evidence>
<comment type="caution">
    <text evidence="3">The sequence shown here is derived from an EMBL/GenBank/DDBJ whole genome shotgun (WGS) entry which is preliminary data.</text>
</comment>
<feature type="compositionally biased region" description="Basic and acidic residues" evidence="1">
    <location>
        <begin position="42"/>
        <end position="56"/>
    </location>
</feature>
<dbReference type="PANTHER" id="PTHR13844">
    <property type="entry name" value="SWI/SNF-RELATED MATRIX-ASSOCIATED ACTIN-DEPENDENT REGULATOR OF CHROMATIN SUBFAMILY D"/>
    <property type="match status" value="1"/>
</dbReference>
<protein>
    <recommendedName>
        <fullName evidence="2">DM2 domain-containing protein</fullName>
    </recommendedName>
</protein>
<dbReference type="SUPFAM" id="SSF47592">
    <property type="entry name" value="SWIB/MDM2 domain"/>
    <property type="match status" value="1"/>
</dbReference>
<proteinExistence type="predicted"/>
<accession>A0A9D4UFL3</accession>
<dbReference type="InterPro" id="IPR036885">
    <property type="entry name" value="SWIB_MDM2_dom_sf"/>
</dbReference>
<evidence type="ECO:0000259" key="2">
    <source>
        <dbReference type="PROSITE" id="PS51925"/>
    </source>
</evidence>
<dbReference type="Proteomes" id="UP000886520">
    <property type="component" value="Chromosome 17"/>
</dbReference>
<dbReference type="Gene3D" id="1.10.245.10">
    <property type="entry name" value="SWIB/MDM2 domain"/>
    <property type="match status" value="1"/>
</dbReference>
<dbReference type="InterPro" id="IPR019835">
    <property type="entry name" value="SWIB_domain"/>
</dbReference>
<dbReference type="OrthoDB" id="10251073at2759"/>
<gene>
    <name evidence="3" type="ORF">GOP47_0017569</name>
</gene>
<feature type="domain" description="DM2" evidence="2">
    <location>
        <begin position="67"/>
        <end position="143"/>
    </location>
</feature>
<dbReference type="InterPro" id="IPR003121">
    <property type="entry name" value="SWIB_MDM2_domain"/>
</dbReference>
<dbReference type="AlphaFoldDB" id="A0A9D4UFL3"/>
<organism evidence="3 4">
    <name type="scientific">Adiantum capillus-veneris</name>
    <name type="common">Maidenhair fern</name>
    <dbReference type="NCBI Taxonomy" id="13818"/>
    <lineage>
        <taxon>Eukaryota</taxon>
        <taxon>Viridiplantae</taxon>
        <taxon>Streptophyta</taxon>
        <taxon>Embryophyta</taxon>
        <taxon>Tracheophyta</taxon>
        <taxon>Polypodiopsida</taxon>
        <taxon>Polypodiidae</taxon>
        <taxon>Polypodiales</taxon>
        <taxon>Pteridineae</taxon>
        <taxon>Pteridaceae</taxon>
        <taxon>Vittarioideae</taxon>
        <taxon>Adiantum</taxon>
    </lineage>
</organism>
<reference evidence="3" key="1">
    <citation type="submission" date="2021-01" db="EMBL/GenBank/DDBJ databases">
        <title>Adiantum capillus-veneris genome.</title>
        <authorList>
            <person name="Fang Y."/>
            <person name="Liao Q."/>
        </authorList>
    </citation>
    <scope>NUCLEOTIDE SEQUENCE</scope>
    <source>
        <strain evidence="3">H3</strain>
        <tissue evidence="3">Leaf</tissue>
    </source>
</reference>